<dbReference type="NCBIfam" id="NF010183">
    <property type="entry name" value="PRK13662.1"/>
    <property type="match status" value="1"/>
</dbReference>
<dbReference type="InterPro" id="IPR016882">
    <property type="entry name" value="SA1684"/>
</dbReference>
<reference evidence="5 6" key="1">
    <citation type="journal article" date="2013" name="J. Mol. Microbiol. Biotechnol.">
        <title>Analysis of the Complete Genomes of Acholeplasma brassicae , A. palmae and A. laidlawii and Their Comparison to the Obligate Parasites from ' Candidatus Phytoplasma'.</title>
        <authorList>
            <person name="Kube M."/>
            <person name="Siewert C."/>
            <person name="Migdoll A.M."/>
            <person name="Duduk B."/>
            <person name="Holz S."/>
            <person name="Rabus R."/>
            <person name="Seemuller E."/>
            <person name="Mitrovic J."/>
            <person name="Muller I."/>
            <person name="Buttner C."/>
            <person name="Reinhardt R."/>
        </authorList>
    </citation>
    <scope>NUCLEOTIDE SEQUENCE [LARGE SCALE GENOMIC DNA]</scope>
    <source>
        <strain evidence="5 6">J233</strain>
    </source>
</reference>
<dbReference type="HOGENOM" id="CLU_109787_1_0_14"/>
<dbReference type="InterPro" id="IPR035930">
    <property type="entry name" value="FomD-like_sf"/>
</dbReference>
<dbReference type="PIRSF" id="PIRSF028345">
    <property type="entry name" value="UCP028345"/>
    <property type="match status" value="1"/>
</dbReference>
<dbReference type="STRING" id="1318466.BN85404140"/>
<dbReference type="Proteomes" id="UP000032740">
    <property type="component" value="Chromosome"/>
</dbReference>
<name>U4KRA5_ALTPJ</name>
<protein>
    <recommendedName>
        <fullName evidence="4">DUF402 domain-containing protein</fullName>
    </recommendedName>
</protein>
<dbReference type="Gene3D" id="2.40.380.10">
    <property type="entry name" value="FomD-like"/>
    <property type="match status" value="1"/>
</dbReference>
<evidence type="ECO:0000259" key="4">
    <source>
        <dbReference type="Pfam" id="PF04167"/>
    </source>
</evidence>
<keyword evidence="2" id="KW-0378">Hydrolase</keyword>
<dbReference type="SUPFAM" id="SSF159234">
    <property type="entry name" value="FomD-like"/>
    <property type="match status" value="1"/>
</dbReference>
<feature type="domain" description="DUF402" evidence="4">
    <location>
        <begin position="17"/>
        <end position="154"/>
    </location>
</feature>
<dbReference type="AlphaFoldDB" id="U4KRA5"/>
<dbReference type="Pfam" id="PF04167">
    <property type="entry name" value="DUF402"/>
    <property type="match status" value="1"/>
</dbReference>
<keyword evidence="6" id="KW-1185">Reference proteome</keyword>
<dbReference type="GO" id="GO:0016787">
    <property type="term" value="F:hydrolase activity"/>
    <property type="evidence" value="ECO:0007669"/>
    <property type="project" value="UniProtKB-KW"/>
</dbReference>
<dbReference type="EMBL" id="FO681347">
    <property type="protein sequence ID" value="CCV63991.1"/>
    <property type="molecule type" value="Genomic_DNA"/>
</dbReference>
<keyword evidence="3" id="KW-0460">Magnesium</keyword>
<evidence type="ECO:0000256" key="3">
    <source>
        <dbReference type="ARBA" id="ARBA00022842"/>
    </source>
</evidence>
<dbReference type="InterPro" id="IPR007295">
    <property type="entry name" value="DUF402"/>
</dbReference>
<dbReference type="GO" id="GO:0046872">
    <property type="term" value="F:metal ion binding"/>
    <property type="evidence" value="ECO:0007669"/>
    <property type="project" value="UniProtKB-KW"/>
</dbReference>
<keyword evidence="1" id="KW-0479">Metal-binding</keyword>
<dbReference type="PANTHER" id="PTHR39159:SF1">
    <property type="entry name" value="UPF0374 PROTEIN YGAC"/>
    <property type="match status" value="1"/>
</dbReference>
<dbReference type="OrthoDB" id="1645325at2"/>
<evidence type="ECO:0000313" key="6">
    <source>
        <dbReference type="Proteomes" id="UP000032740"/>
    </source>
</evidence>
<organism evidence="5 6">
    <name type="scientific">Alteracholeplasma palmae (strain ATCC 49389 / J233)</name>
    <name type="common">Acholeplasma palmae</name>
    <dbReference type="NCBI Taxonomy" id="1318466"/>
    <lineage>
        <taxon>Bacteria</taxon>
        <taxon>Bacillati</taxon>
        <taxon>Mycoplasmatota</taxon>
        <taxon>Mollicutes</taxon>
        <taxon>Acholeplasmatales</taxon>
        <taxon>Acholeplasmataceae</taxon>
        <taxon>Acholeplasma</taxon>
    </lineage>
</organism>
<evidence type="ECO:0000256" key="1">
    <source>
        <dbReference type="ARBA" id="ARBA00022723"/>
    </source>
</evidence>
<dbReference type="PANTHER" id="PTHR39159">
    <property type="match status" value="1"/>
</dbReference>
<dbReference type="InterPro" id="IPR050212">
    <property type="entry name" value="Ntdp-like"/>
</dbReference>
<gene>
    <name evidence="5" type="ORF">BN85404140</name>
</gene>
<accession>U4KRA5</accession>
<dbReference type="RefSeq" id="WP_026656998.1">
    <property type="nucleotide sequence ID" value="NC_022538.1"/>
</dbReference>
<dbReference type="KEGG" id="apal:BN85404140"/>
<proteinExistence type="predicted"/>
<evidence type="ECO:0000256" key="2">
    <source>
        <dbReference type="ARBA" id="ARBA00022801"/>
    </source>
</evidence>
<sequence>MSLKRGMKVQIHSYKHDRSLHRVWETATVLSFDEDTMITANKNTKVIEHNGRRWYTKEPAICFFYEEYWFNVIAMLKKDGIYYYCNLSSPYVYDNEAIKYIDYDLDVKVFPDGKMIVLDEAEYEQHSSRMCYPEDIKEIIDQQMIVLQEKIKNKQEPFNEEYIKIYAKQYQDILKKNKVKNK</sequence>
<evidence type="ECO:0000313" key="5">
    <source>
        <dbReference type="EMBL" id="CCV63991.1"/>
    </source>
</evidence>